<name>A0ABP8A5B1_9SPHI</name>
<dbReference type="PANTHER" id="PTHR43280">
    <property type="entry name" value="ARAC-FAMILY TRANSCRIPTIONAL REGULATOR"/>
    <property type="match status" value="1"/>
</dbReference>
<dbReference type="InterPro" id="IPR018060">
    <property type="entry name" value="HTH_AraC"/>
</dbReference>
<keyword evidence="4" id="KW-1133">Transmembrane helix</keyword>
<dbReference type="Proteomes" id="UP001500167">
    <property type="component" value="Unassembled WGS sequence"/>
</dbReference>
<evidence type="ECO:0000256" key="2">
    <source>
        <dbReference type="ARBA" id="ARBA00023125"/>
    </source>
</evidence>
<dbReference type="Gene3D" id="1.10.10.60">
    <property type="entry name" value="Homeodomain-like"/>
    <property type="match status" value="2"/>
</dbReference>
<evidence type="ECO:0000256" key="4">
    <source>
        <dbReference type="SAM" id="Phobius"/>
    </source>
</evidence>
<sequence>MTVIWISVIFGNDISTFFLVDLFVLFIGYFGVKQVGIFNNQLIKISSDTIEAENTEEMSDPQIKNPDGNEKIKYQKTPISDELMLKIHQELTLLMLTERLFREPELNLSEVAKRLNIHSNTLSQVINSMEQRNFYDYINDFRVKEFQRIVILPENNKYTLLSLAFEVGFNSKTSFNRNFKKATGLSPTQFCQQEKIQLSNRI</sequence>
<evidence type="ECO:0000259" key="5">
    <source>
        <dbReference type="PROSITE" id="PS01124"/>
    </source>
</evidence>
<evidence type="ECO:0000313" key="6">
    <source>
        <dbReference type="EMBL" id="GAA4178009.1"/>
    </source>
</evidence>
<dbReference type="PANTHER" id="PTHR43280:SF29">
    <property type="entry name" value="ARAC-FAMILY TRANSCRIPTIONAL REGULATOR"/>
    <property type="match status" value="1"/>
</dbReference>
<comment type="caution">
    <text evidence="6">The sequence shown here is derived from an EMBL/GenBank/DDBJ whole genome shotgun (WGS) entry which is preliminary data.</text>
</comment>
<evidence type="ECO:0000256" key="3">
    <source>
        <dbReference type="ARBA" id="ARBA00023163"/>
    </source>
</evidence>
<dbReference type="SMART" id="SM00342">
    <property type="entry name" value="HTH_ARAC"/>
    <property type="match status" value="1"/>
</dbReference>
<dbReference type="EMBL" id="BAAAZK010000007">
    <property type="protein sequence ID" value="GAA4178009.1"/>
    <property type="molecule type" value="Genomic_DNA"/>
</dbReference>
<keyword evidence="7" id="KW-1185">Reference proteome</keyword>
<accession>A0ABP8A5B1</accession>
<protein>
    <recommendedName>
        <fullName evidence="5">HTH araC/xylS-type domain-containing protein</fullName>
    </recommendedName>
</protein>
<keyword evidence="3" id="KW-0804">Transcription</keyword>
<gene>
    <name evidence="6" type="ORF">GCM10022218_27860</name>
</gene>
<dbReference type="InterPro" id="IPR009057">
    <property type="entry name" value="Homeodomain-like_sf"/>
</dbReference>
<feature type="domain" description="HTH araC/xylS-type" evidence="5">
    <location>
        <begin position="90"/>
        <end position="193"/>
    </location>
</feature>
<dbReference type="SUPFAM" id="SSF46689">
    <property type="entry name" value="Homeodomain-like"/>
    <property type="match status" value="1"/>
</dbReference>
<keyword evidence="4" id="KW-0472">Membrane</keyword>
<evidence type="ECO:0000313" key="7">
    <source>
        <dbReference type="Proteomes" id="UP001500167"/>
    </source>
</evidence>
<dbReference type="Pfam" id="PF12833">
    <property type="entry name" value="HTH_18"/>
    <property type="match status" value="1"/>
</dbReference>
<dbReference type="PROSITE" id="PS01124">
    <property type="entry name" value="HTH_ARAC_FAMILY_2"/>
    <property type="match status" value="1"/>
</dbReference>
<feature type="transmembrane region" description="Helical" evidence="4">
    <location>
        <begin position="14"/>
        <end position="32"/>
    </location>
</feature>
<reference evidence="7" key="1">
    <citation type="journal article" date="2019" name="Int. J. Syst. Evol. Microbiol.">
        <title>The Global Catalogue of Microorganisms (GCM) 10K type strain sequencing project: providing services to taxonomists for standard genome sequencing and annotation.</title>
        <authorList>
            <consortium name="The Broad Institute Genomics Platform"/>
            <consortium name="The Broad Institute Genome Sequencing Center for Infectious Disease"/>
            <person name="Wu L."/>
            <person name="Ma J."/>
        </authorList>
    </citation>
    <scope>NUCLEOTIDE SEQUENCE [LARGE SCALE GENOMIC DNA]</scope>
    <source>
        <strain evidence="7">JCM 16722</strain>
    </source>
</reference>
<keyword evidence="1" id="KW-0805">Transcription regulation</keyword>
<proteinExistence type="predicted"/>
<keyword evidence="4" id="KW-0812">Transmembrane</keyword>
<evidence type="ECO:0000256" key="1">
    <source>
        <dbReference type="ARBA" id="ARBA00023015"/>
    </source>
</evidence>
<keyword evidence="2" id="KW-0238">DNA-binding</keyword>
<organism evidence="6 7">
    <name type="scientific">Sphingobacterium ginsenosidimutans</name>
    <dbReference type="NCBI Taxonomy" id="687845"/>
    <lineage>
        <taxon>Bacteria</taxon>
        <taxon>Pseudomonadati</taxon>
        <taxon>Bacteroidota</taxon>
        <taxon>Sphingobacteriia</taxon>
        <taxon>Sphingobacteriales</taxon>
        <taxon>Sphingobacteriaceae</taxon>
        <taxon>Sphingobacterium</taxon>
    </lineage>
</organism>